<evidence type="ECO:0000313" key="2">
    <source>
        <dbReference type="EMBL" id="KAI3437720.1"/>
    </source>
</evidence>
<keyword evidence="3" id="KW-1185">Reference proteome</keyword>
<dbReference type="PANTHER" id="PTHR47098">
    <property type="entry name" value="PROTEIN MAK32"/>
    <property type="match status" value="1"/>
</dbReference>
<proteinExistence type="predicted"/>
<protein>
    <recommendedName>
        <fullName evidence="1">Carbohydrate kinase PfkB domain-containing protein</fullName>
    </recommendedName>
</protein>
<dbReference type="EMBL" id="SIDB01000001">
    <property type="protein sequence ID" value="KAI3437720.1"/>
    <property type="molecule type" value="Genomic_DNA"/>
</dbReference>
<gene>
    <name evidence="2" type="ORF">D9Q98_000168</name>
</gene>
<evidence type="ECO:0000313" key="3">
    <source>
        <dbReference type="Proteomes" id="UP001055712"/>
    </source>
</evidence>
<dbReference type="Pfam" id="PF05705">
    <property type="entry name" value="DUF829"/>
    <property type="match status" value="1"/>
</dbReference>
<dbReference type="PANTHER" id="PTHR47098:SF2">
    <property type="entry name" value="PROTEIN MAK32"/>
    <property type="match status" value="1"/>
</dbReference>
<reference evidence="2" key="2">
    <citation type="submission" date="2020-11" db="EMBL/GenBank/DDBJ databases">
        <authorList>
            <person name="Cecchin M."/>
            <person name="Marcolungo L."/>
            <person name="Rossato M."/>
            <person name="Girolomoni L."/>
            <person name="Cosentino E."/>
            <person name="Cuine S."/>
            <person name="Li-Beisson Y."/>
            <person name="Delledonne M."/>
            <person name="Ballottari M."/>
        </authorList>
    </citation>
    <scope>NUCLEOTIDE SEQUENCE</scope>
    <source>
        <strain evidence="2">211/11P</strain>
        <tissue evidence="2">Whole cell</tissue>
    </source>
</reference>
<evidence type="ECO:0000259" key="1">
    <source>
        <dbReference type="Pfam" id="PF00294"/>
    </source>
</evidence>
<comment type="caution">
    <text evidence="2">The sequence shown here is derived from an EMBL/GenBank/DDBJ whole genome shotgun (WGS) entry which is preliminary data.</text>
</comment>
<sequence>MSEAESPFAVLHDEQHDANLPVVVLMGWVGATRDGALLKYAELLAKAGYSSCRSVQPTDVAFSPFDSTRRAWAVALLTYLKRQQLWPQRRIILYAFSNGGAFVVEQLLNLAETEPRYAQLPTSIAGIIFDSAPAYTHPGMMQKVIAASEPPSMRRRLKSSYYAAMSALQPLLHPRSPPRFQQFWGNMERLSWGRPLLFLYSADDPLCDAAKVDELVAEKRRRGQDVKARKWERSGHVAHLRHHSDEYTDLLLQFLALTAQDAATGTVAAPTKGEHKPVDHRPVDLLAFTAIIDDIVLPDGASSMGRLGGGGPQTLWGFQLQRMQTARVALAAGVGADFPQHCMDWLAECSIDTEALLPCESMTPRAWQILEKDGRRHEIWRTPFNDQLVSMLRPRLDQLPPAYHTAKSYHVGVHPRDPSLPLLQEIGQAARSQQGTAGLPFLDAGAGLVALRCGEHGAVVHNASGEAWCVPAYRGTAVRDPTGCGNAFIGALLGALLEGEGLAAAAAWGCAAGSLMAESWGTPTHPPRQLAVEARRRQEAVLALAALV</sequence>
<accession>A0A9D4TXN3</accession>
<dbReference type="OrthoDB" id="564271at2759"/>
<dbReference type="AlphaFoldDB" id="A0A9D4TXN3"/>
<dbReference type="SUPFAM" id="SSF53613">
    <property type="entry name" value="Ribokinase-like"/>
    <property type="match status" value="1"/>
</dbReference>
<dbReference type="Gene3D" id="3.40.1190.20">
    <property type="match status" value="2"/>
</dbReference>
<feature type="domain" description="Carbohydrate kinase PfkB" evidence="1">
    <location>
        <begin position="441"/>
        <end position="522"/>
    </location>
</feature>
<reference evidence="2" key="1">
    <citation type="journal article" date="2019" name="Plant J.">
        <title>Chlorella vulgaris genome assembly and annotation reveals the molecular basis for metabolic acclimation to high light conditions.</title>
        <authorList>
            <person name="Cecchin M."/>
            <person name="Marcolungo L."/>
            <person name="Rossato M."/>
            <person name="Girolomoni L."/>
            <person name="Cosentino E."/>
            <person name="Cuine S."/>
            <person name="Li-Beisson Y."/>
            <person name="Delledonne M."/>
            <person name="Ballottari M."/>
        </authorList>
    </citation>
    <scope>NUCLEOTIDE SEQUENCE</scope>
    <source>
        <strain evidence="2">211/11P</strain>
    </source>
</reference>
<dbReference type="SUPFAM" id="SSF53474">
    <property type="entry name" value="alpha/beta-Hydrolases"/>
    <property type="match status" value="1"/>
</dbReference>
<dbReference type="InterPro" id="IPR008547">
    <property type="entry name" value="DUF829_TMEM53"/>
</dbReference>
<name>A0A9D4TXN3_CHLVU</name>
<dbReference type="InterPro" id="IPR011611">
    <property type="entry name" value="PfkB_dom"/>
</dbReference>
<organism evidence="2 3">
    <name type="scientific">Chlorella vulgaris</name>
    <name type="common">Green alga</name>
    <dbReference type="NCBI Taxonomy" id="3077"/>
    <lineage>
        <taxon>Eukaryota</taxon>
        <taxon>Viridiplantae</taxon>
        <taxon>Chlorophyta</taxon>
        <taxon>core chlorophytes</taxon>
        <taxon>Trebouxiophyceae</taxon>
        <taxon>Chlorellales</taxon>
        <taxon>Chlorellaceae</taxon>
        <taxon>Chlorella clade</taxon>
        <taxon>Chlorella</taxon>
    </lineage>
</organism>
<dbReference type="Proteomes" id="UP001055712">
    <property type="component" value="Unassembled WGS sequence"/>
</dbReference>
<dbReference type="InterPro" id="IPR029058">
    <property type="entry name" value="AB_hydrolase_fold"/>
</dbReference>
<dbReference type="Pfam" id="PF00294">
    <property type="entry name" value="PfkB"/>
    <property type="match status" value="1"/>
</dbReference>
<dbReference type="Gene3D" id="3.40.50.1820">
    <property type="entry name" value="alpha/beta hydrolase"/>
    <property type="match status" value="1"/>
</dbReference>
<dbReference type="InterPro" id="IPR029056">
    <property type="entry name" value="Ribokinase-like"/>
</dbReference>